<dbReference type="InterPro" id="IPR050749">
    <property type="entry name" value="Glycosyl_Hydrolase_47"/>
</dbReference>
<dbReference type="EC" id="3.2.1.-" evidence="21"/>
<evidence type="ECO:0000256" key="4">
    <source>
        <dbReference type="ARBA" id="ARBA00007658"/>
    </source>
</evidence>
<keyword evidence="5 23" id="KW-0812">Transmembrane</keyword>
<keyword evidence="6 19" id="KW-0479">Metal-binding</keyword>
<dbReference type="GO" id="GO:0005975">
    <property type="term" value="P:carbohydrate metabolic process"/>
    <property type="evidence" value="ECO:0007669"/>
    <property type="project" value="InterPro"/>
</dbReference>
<comment type="catalytic activity">
    <reaction evidence="17">
        <text>N(4)-(alpha-D-Man-(1-&gt;2)-alpha-D-Man-(1-&gt;2)-alpha-D-Man-(1-&gt;3)-[alpha-D-Man-(1-&gt;2)-alpha-D-Man-(1-&gt;3)-[alpha-D-Man-(1-&gt;2)-alpha-D-Man-(1-&gt;6)]-alpha-D-Man-(1-&gt;6)]-beta-D-Man-(1-&gt;4)-beta-D-GlcNAc-(1-&gt;4)-beta-D-GlcNAc)-L-asparaginyl-[protein] (N-glucan mannose isomer 9A1,2,3B1,2,3) + 4 H2O = N(4)-(alpha-D-Man-(1-&gt;3)-[alpha-D-Man-(1-&gt;3)-[alpha-D-Man-(1-&gt;6)]-alpha-D-Man-(1-&gt;6)]-beta-D-Man-(1-&gt;4)-beta-D-GlcNAc-(1-&gt;4)-beta-D-GlcNAc)-L-asparaginyl-[protein] (N-glucan mannose isomer 5A1,2) + 4 beta-D-mannose</text>
        <dbReference type="Rhea" id="RHEA:56008"/>
        <dbReference type="Rhea" id="RHEA-COMP:14356"/>
        <dbReference type="Rhea" id="RHEA-COMP:14367"/>
        <dbReference type="ChEBI" id="CHEBI:15377"/>
        <dbReference type="ChEBI" id="CHEBI:28563"/>
        <dbReference type="ChEBI" id="CHEBI:59087"/>
        <dbReference type="ChEBI" id="CHEBI:139493"/>
        <dbReference type="EC" id="3.2.1.113"/>
    </reaction>
</comment>
<evidence type="ECO:0000256" key="23">
    <source>
        <dbReference type="SAM" id="Phobius"/>
    </source>
</evidence>
<dbReference type="FunFam" id="1.50.10.10:FF:000017">
    <property type="entry name" value="alpha-1,2-Mannosidase"/>
    <property type="match status" value="1"/>
</dbReference>
<evidence type="ECO:0000256" key="19">
    <source>
        <dbReference type="PIRSR" id="PIRSR601382-2"/>
    </source>
</evidence>
<dbReference type="Pfam" id="PF01532">
    <property type="entry name" value="Glyco_hydro_47"/>
    <property type="match status" value="1"/>
</dbReference>
<keyword evidence="15 21" id="KW-0326">Glycosidase</keyword>
<evidence type="ECO:0000256" key="1">
    <source>
        <dbReference type="ARBA" id="ARBA00001913"/>
    </source>
</evidence>
<evidence type="ECO:0000256" key="11">
    <source>
        <dbReference type="ARBA" id="ARBA00023034"/>
    </source>
</evidence>
<evidence type="ECO:0000256" key="9">
    <source>
        <dbReference type="ARBA" id="ARBA00022968"/>
    </source>
</evidence>
<feature type="active site" evidence="18">
    <location>
        <position position="511"/>
    </location>
</feature>
<comment type="subcellular location">
    <subcellularLocation>
        <location evidence="2">Golgi apparatus membrane</location>
        <topology evidence="2">Single-pass type II membrane protein</topology>
    </subcellularLocation>
</comment>
<reference evidence="25" key="1">
    <citation type="submission" date="2017-01" db="EMBL/GenBank/DDBJ databases">
        <title>Comparative genomics of anhydrobiosis in the tardigrade Hypsibius dujardini.</title>
        <authorList>
            <person name="Yoshida Y."/>
            <person name="Koutsovoulos G."/>
            <person name="Laetsch D."/>
            <person name="Stevens L."/>
            <person name="Kumar S."/>
            <person name="Horikawa D."/>
            <person name="Ishino K."/>
            <person name="Komine S."/>
            <person name="Tomita M."/>
            <person name="Blaxter M."/>
            <person name="Arakawa K."/>
        </authorList>
    </citation>
    <scope>NUCLEOTIDE SEQUENCE [LARGE SCALE GENOMIC DNA]</scope>
    <source>
        <strain evidence="25">Z151</strain>
    </source>
</reference>
<keyword evidence="14" id="KW-0325">Glycoprotein</keyword>
<evidence type="ECO:0000256" key="10">
    <source>
        <dbReference type="ARBA" id="ARBA00022989"/>
    </source>
</evidence>
<dbReference type="PANTHER" id="PTHR11742:SF6">
    <property type="entry name" value="MANNOSYL-OLIGOSACCHARIDE ALPHA-1,2-MANNOSIDASE IA-RELATED"/>
    <property type="match status" value="1"/>
</dbReference>
<comment type="cofactor">
    <cofactor evidence="1 19">
        <name>Ca(2+)</name>
        <dbReference type="ChEBI" id="CHEBI:29108"/>
    </cofactor>
</comment>
<dbReference type="InterPro" id="IPR036026">
    <property type="entry name" value="Seven-hairpin_glycosidases"/>
</dbReference>
<evidence type="ECO:0000256" key="13">
    <source>
        <dbReference type="ARBA" id="ARBA00023157"/>
    </source>
</evidence>
<accession>A0A1W0X932</accession>
<dbReference type="GO" id="GO:0000139">
    <property type="term" value="C:Golgi membrane"/>
    <property type="evidence" value="ECO:0007669"/>
    <property type="project" value="UniProtKB-SubCell"/>
</dbReference>
<evidence type="ECO:0000256" key="5">
    <source>
        <dbReference type="ARBA" id="ARBA00022692"/>
    </source>
</evidence>
<sequence>MGLFGQTTGGDSSSPLLPFYQVAAHTATAGPSAFISNRKCGRLIPRCLLLLFLLFFLMLFSSTFLYLPDISSKVQSVGKDFLVPDAGGQSHQIRRPRNQLPMPGHDHAATGNEGRIEGVLDGKVHPADENRGGEEGVKPLDGPVSTSTAAVSDVETKRRQKQIVKMMKHAWDNYVAYAWGSNELRPISKRGHNPSIFGRAKFGATIVDAADTLYLMGLMDEFKAARDWIASNLNVSQSDGEVSVFEFNIRYIGGLLSAYALSKDKMFLDKADEMANAVLPAFDTPTGIPYAVIDLKSKKSKNYGWASGSASILSEIGSLHLEWAYLSKMTGKTVYREKIDRIRNHLANIDKPKGLYPNYINPQTGKWGQVHVSMGALGDSFYEYLFKAWLWSGKTDSQAKEMYDTAMMNVELQMLKTSKGGLKYFGEYTNGRIEHKMDHLACFVGGLYGLSAPYAKDPDHYNMMGREITRTCHESYRKTATKLGPEAMRFADNVEAEGTRPNDKSYLLRPETFESYFVMWRMTKDPKYREWGWEAAQAIETYCRADFGYSGVKDVYQESPIPDDVQQSYFLAETLKYLYLLFSDDDVLSLDKWVLNTEAHPLPVQNPA</sequence>
<feature type="active site" evidence="18">
    <location>
        <position position="379"/>
    </location>
</feature>
<evidence type="ECO:0000313" key="25">
    <source>
        <dbReference type="Proteomes" id="UP000192578"/>
    </source>
</evidence>
<name>A0A1W0X932_HYPEX</name>
<evidence type="ECO:0000256" key="18">
    <source>
        <dbReference type="PIRSR" id="PIRSR601382-1"/>
    </source>
</evidence>
<feature type="disulfide bond" evidence="20">
    <location>
        <begin position="442"/>
        <end position="472"/>
    </location>
</feature>
<proteinExistence type="inferred from homology"/>
<evidence type="ECO:0000256" key="21">
    <source>
        <dbReference type="RuleBase" id="RU361193"/>
    </source>
</evidence>
<comment type="pathway">
    <text evidence="3">Protein modification; protein glycosylation.</text>
</comment>
<evidence type="ECO:0000256" key="14">
    <source>
        <dbReference type="ARBA" id="ARBA00023180"/>
    </source>
</evidence>
<keyword evidence="9" id="KW-0735">Signal-anchor</keyword>
<evidence type="ECO:0000256" key="3">
    <source>
        <dbReference type="ARBA" id="ARBA00004922"/>
    </source>
</evidence>
<keyword evidence="10 23" id="KW-1133">Transmembrane helix</keyword>
<dbReference type="GO" id="GO:0004571">
    <property type="term" value="F:mannosyl-oligosaccharide 1,2-alpha-mannosidase activity"/>
    <property type="evidence" value="ECO:0007669"/>
    <property type="project" value="UniProtKB-EC"/>
</dbReference>
<comment type="catalytic activity">
    <reaction evidence="16">
        <text>N(4)-(alpha-D-Man-(1-&gt;2)-alpha-D-Man-(1-&gt;2)-alpha-D-Man-(1-&gt;3)-[alpha-D-Man-(1-&gt;3)-[alpha-D-Man-(1-&gt;2)-alpha-D-Man-(1-&gt;6)]-alpha-D-Man-(1-&gt;6)]-beta-D-Man-(1-&gt;4)-beta-D-GlcNAc-(1-&gt;4)-beta-D-GlcNAc)-L-asparaginyl-[protein] (N-glucan mannose isomer 8A1,2,3B1,3) + 3 H2O = N(4)-(alpha-D-Man-(1-&gt;3)-[alpha-D-Man-(1-&gt;3)-[alpha-D-Man-(1-&gt;6)]-alpha-D-Man-(1-&gt;6)]-beta-D-Man-(1-&gt;4)-beta-D-GlcNAc-(1-&gt;4)-beta-D-GlcNAc)-L-asparaginyl-[protein] (N-glucan mannose isomer 5A1,2) + 3 beta-D-mannose</text>
        <dbReference type="Rhea" id="RHEA:56028"/>
        <dbReference type="Rhea" id="RHEA-COMP:14358"/>
        <dbReference type="Rhea" id="RHEA-COMP:14367"/>
        <dbReference type="ChEBI" id="CHEBI:15377"/>
        <dbReference type="ChEBI" id="CHEBI:28563"/>
        <dbReference type="ChEBI" id="CHEBI:59087"/>
        <dbReference type="ChEBI" id="CHEBI:60628"/>
        <dbReference type="EC" id="3.2.1.113"/>
    </reaction>
</comment>
<dbReference type="Proteomes" id="UP000192578">
    <property type="component" value="Unassembled WGS sequence"/>
</dbReference>
<dbReference type="Gene3D" id="1.50.10.10">
    <property type="match status" value="1"/>
</dbReference>
<evidence type="ECO:0000313" key="24">
    <source>
        <dbReference type="EMBL" id="OQV23908.1"/>
    </source>
</evidence>
<feature type="compositionally biased region" description="Basic and acidic residues" evidence="22">
    <location>
        <begin position="124"/>
        <end position="138"/>
    </location>
</feature>
<dbReference type="GO" id="GO:0005783">
    <property type="term" value="C:endoplasmic reticulum"/>
    <property type="evidence" value="ECO:0007669"/>
    <property type="project" value="TreeGrafter"/>
</dbReference>
<evidence type="ECO:0000256" key="7">
    <source>
        <dbReference type="ARBA" id="ARBA00022801"/>
    </source>
</evidence>
<evidence type="ECO:0000256" key="8">
    <source>
        <dbReference type="ARBA" id="ARBA00022837"/>
    </source>
</evidence>
<keyword evidence="12 23" id="KW-0472">Membrane</keyword>
<dbReference type="GO" id="GO:0005509">
    <property type="term" value="F:calcium ion binding"/>
    <property type="evidence" value="ECO:0007669"/>
    <property type="project" value="InterPro"/>
</dbReference>
<keyword evidence="13 20" id="KW-1015">Disulfide bond</keyword>
<dbReference type="PANTHER" id="PTHR11742">
    <property type="entry name" value="MANNOSYL-OLIGOSACCHARIDE ALPHA-1,2-MANNOSIDASE-RELATED"/>
    <property type="match status" value="1"/>
</dbReference>
<dbReference type="GO" id="GO:0006491">
    <property type="term" value="P:N-glycan processing"/>
    <property type="evidence" value="ECO:0007669"/>
    <property type="project" value="UniProtKB-ARBA"/>
</dbReference>
<keyword evidence="25" id="KW-1185">Reference proteome</keyword>
<dbReference type="SUPFAM" id="SSF48225">
    <property type="entry name" value="Seven-hairpin glycosidases"/>
    <property type="match status" value="1"/>
</dbReference>
<organism evidence="24 25">
    <name type="scientific">Hypsibius exemplaris</name>
    <name type="common">Freshwater tardigrade</name>
    <dbReference type="NCBI Taxonomy" id="2072580"/>
    <lineage>
        <taxon>Eukaryota</taxon>
        <taxon>Metazoa</taxon>
        <taxon>Ecdysozoa</taxon>
        <taxon>Tardigrada</taxon>
        <taxon>Eutardigrada</taxon>
        <taxon>Parachela</taxon>
        <taxon>Hypsibioidea</taxon>
        <taxon>Hypsibiidae</taxon>
        <taxon>Hypsibius</taxon>
    </lineage>
</organism>
<gene>
    <name evidence="24" type="ORF">BV898_02256</name>
</gene>
<evidence type="ECO:0000256" key="12">
    <source>
        <dbReference type="ARBA" id="ARBA00023136"/>
    </source>
</evidence>
<comment type="similarity">
    <text evidence="4 21">Belongs to the glycosyl hydrolase 47 family.</text>
</comment>
<evidence type="ECO:0000256" key="15">
    <source>
        <dbReference type="ARBA" id="ARBA00023295"/>
    </source>
</evidence>
<keyword evidence="11" id="KW-0333">Golgi apparatus</keyword>
<evidence type="ECO:0000256" key="6">
    <source>
        <dbReference type="ARBA" id="ARBA00022723"/>
    </source>
</evidence>
<dbReference type="EMBL" id="MTYJ01000009">
    <property type="protein sequence ID" value="OQV23908.1"/>
    <property type="molecule type" value="Genomic_DNA"/>
</dbReference>
<feature type="active site" description="Proton donor" evidence="18">
    <location>
        <position position="486"/>
    </location>
</feature>
<keyword evidence="8 19" id="KW-0106">Calcium</keyword>
<feature type="transmembrane region" description="Helical" evidence="23">
    <location>
        <begin position="47"/>
        <end position="67"/>
    </location>
</feature>
<evidence type="ECO:0000256" key="20">
    <source>
        <dbReference type="PIRSR" id="PIRSR601382-3"/>
    </source>
</evidence>
<feature type="region of interest" description="Disordered" evidence="22">
    <location>
        <begin position="124"/>
        <end position="147"/>
    </location>
</feature>
<evidence type="ECO:0000256" key="17">
    <source>
        <dbReference type="ARBA" id="ARBA00048605"/>
    </source>
</evidence>
<protein>
    <recommendedName>
        <fullName evidence="21">alpha-1,2-Mannosidase</fullName>
        <ecNumber evidence="21">3.2.1.-</ecNumber>
    </recommendedName>
</protein>
<dbReference type="AlphaFoldDB" id="A0A1W0X932"/>
<evidence type="ECO:0000256" key="16">
    <source>
        <dbReference type="ARBA" id="ARBA00047669"/>
    </source>
</evidence>
<dbReference type="InterPro" id="IPR012341">
    <property type="entry name" value="6hp_glycosidase-like_sf"/>
</dbReference>
<evidence type="ECO:0000256" key="2">
    <source>
        <dbReference type="ARBA" id="ARBA00004323"/>
    </source>
</evidence>
<feature type="region of interest" description="Disordered" evidence="22">
    <location>
        <begin position="85"/>
        <end position="104"/>
    </location>
</feature>
<dbReference type="OrthoDB" id="8118055at2759"/>
<comment type="caution">
    <text evidence="24">The sequence shown here is derived from an EMBL/GenBank/DDBJ whole genome shotgun (WGS) entry which is preliminary data.</text>
</comment>
<dbReference type="InterPro" id="IPR001382">
    <property type="entry name" value="Glyco_hydro_47"/>
</dbReference>
<feature type="active site" description="Proton donor" evidence="18">
    <location>
        <position position="246"/>
    </location>
</feature>
<keyword evidence="7 21" id="KW-0378">Hydrolase</keyword>
<evidence type="ECO:0000256" key="22">
    <source>
        <dbReference type="SAM" id="MobiDB-lite"/>
    </source>
</evidence>
<feature type="binding site" evidence="19">
    <location>
        <position position="597"/>
    </location>
    <ligand>
        <name>Ca(2+)</name>
        <dbReference type="ChEBI" id="CHEBI:29108"/>
    </ligand>
</feature>
<dbReference type="PRINTS" id="PR00747">
    <property type="entry name" value="GLYHDRLASE47"/>
</dbReference>